<accession>A0A9J6C5H9</accession>
<evidence type="ECO:0000256" key="5">
    <source>
        <dbReference type="RuleBase" id="RU368085"/>
    </source>
</evidence>
<evidence type="ECO:0000256" key="1">
    <source>
        <dbReference type="ARBA" id="ARBA00004123"/>
    </source>
</evidence>
<comment type="function">
    <text evidence="5">Required for correct functioning of the GINS complex, a complex that plays an essential role in the initiation of DNA replication, and progression of DNA replication forks. GINS complex seems to bind preferentially to single-stranded DNA.</text>
</comment>
<reference evidence="8" key="1">
    <citation type="submission" date="2021-03" db="EMBL/GenBank/DDBJ databases">
        <title>Chromosome level genome of the anhydrobiotic midge Polypedilum vanderplanki.</title>
        <authorList>
            <person name="Yoshida Y."/>
            <person name="Kikawada T."/>
            <person name="Gusev O."/>
        </authorList>
    </citation>
    <scope>NUCLEOTIDE SEQUENCE</scope>
    <source>
        <strain evidence="8">NIAS01</strain>
        <tissue evidence="8">Whole body or cell culture</tissue>
    </source>
</reference>
<keyword evidence="3 5" id="KW-0235">DNA replication</keyword>
<evidence type="ECO:0000259" key="7">
    <source>
        <dbReference type="Pfam" id="PF24997"/>
    </source>
</evidence>
<dbReference type="PANTHER" id="PTHR12914">
    <property type="entry name" value="PARTNER OF SLD5"/>
    <property type="match status" value="1"/>
</dbReference>
<dbReference type="InterPro" id="IPR005339">
    <property type="entry name" value="GINS_Psf1"/>
</dbReference>
<sequence length="194" mass="22748">MSGQRAFNLLKTHQQSSDRLIDNFNAEDLRAVIEEIKVAFSENHQDALKFQETRDKSLFPMIGYRHALLQRNLRCTLAYLYSRLMKLKDIRWKLGPVINADIKESLTEAEIQWFNNYSRLLTNYMMSFPNGFNIMTDMKPPKSLFIEVKCLCDYGKFELENGESVALQKNSIHFLPRTECEHLIRQGILEHITN</sequence>
<dbReference type="PANTHER" id="PTHR12914:SF2">
    <property type="entry name" value="DNA REPLICATION COMPLEX GINS PROTEIN PSF1"/>
    <property type="match status" value="1"/>
</dbReference>
<keyword evidence="9" id="KW-1185">Reference proteome</keyword>
<comment type="subunit">
    <text evidence="5">Component of the GINS complex.</text>
</comment>
<gene>
    <name evidence="8" type="ORF">PVAND_007141</name>
</gene>
<dbReference type="OrthoDB" id="10252587at2759"/>
<evidence type="ECO:0000256" key="3">
    <source>
        <dbReference type="ARBA" id="ARBA00022705"/>
    </source>
</evidence>
<dbReference type="SUPFAM" id="SSF158573">
    <property type="entry name" value="GINS helical bundle-like"/>
    <property type="match status" value="1"/>
</dbReference>
<evidence type="ECO:0000313" key="8">
    <source>
        <dbReference type="EMBL" id="KAG5677377.1"/>
    </source>
</evidence>
<evidence type="ECO:0000313" key="9">
    <source>
        <dbReference type="Proteomes" id="UP001107558"/>
    </source>
</evidence>
<dbReference type="InterPro" id="IPR036224">
    <property type="entry name" value="GINS_bundle-like_dom_sf"/>
</dbReference>
<evidence type="ECO:0000256" key="2">
    <source>
        <dbReference type="ARBA" id="ARBA00006677"/>
    </source>
</evidence>
<comment type="subcellular location">
    <subcellularLocation>
        <location evidence="1 5">Nucleus</location>
    </subcellularLocation>
</comment>
<dbReference type="Pfam" id="PF24997">
    <property type="entry name" value="PSF1_C"/>
    <property type="match status" value="1"/>
</dbReference>
<dbReference type="InterPro" id="IPR056783">
    <property type="entry name" value="PSF1_C"/>
</dbReference>
<evidence type="ECO:0000256" key="4">
    <source>
        <dbReference type="ARBA" id="ARBA00023242"/>
    </source>
</evidence>
<feature type="domain" description="DNA replication complex GINS protein PSF1 C-terminal" evidence="7">
    <location>
        <begin position="142"/>
        <end position="193"/>
    </location>
</feature>
<feature type="domain" description="GINS subunit" evidence="6">
    <location>
        <begin position="40"/>
        <end position="126"/>
    </location>
</feature>
<proteinExistence type="inferred from homology"/>
<keyword evidence="4 5" id="KW-0539">Nucleus</keyword>
<comment type="caution">
    <text evidence="8">The sequence shown here is derived from an EMBL/GenBank/DDBJ whole genome shotgun (WGS) entry which is preliminary data.</text>
</comment>
<dbReference type="GO" id="GO:1902983">
    <property type="term" value="P:DNA strand elongation involved in mitotic DNA replication"/>
    <property type="evidence" value="ECO:0007669"/>
    <property type="project" value="TreeGrafter"/>
</dbReference>
<dbReference type="CDD" id="cd21696">
    <property type="entry name" value="GINS_B_Psf1"/>
    <property type="match status" value="1"/>
</dbReference>
<dbReference type="Pfam" id="PF05916">
    <property type="entry name" value="Sld5"/>
    <property type="match status" value="1"/>
</dbReference>
<dbReference type="Gene3D" id="1.20.58.1030">
    <property type="match status" value="1"/>
</dbReference>
<dbReference type="CDD" id="cd11710">
    <property type="entry name" value="GINS_A_psf1"/>
    <property type="match status" value="1"/>
</dbReference>
<dbReference type="InterPro" id="IPR021151">
    <property type="entry name" value="GINS_A"/>
</dbReference>
<dbReference type="Proteomes" id="UP001107558">
    <property type="component" value="Chromosome 2"/>
</dbReference>
<evidence type="ECO:0000259" key="6">
    <source>
        <dbReference type="Pfam" id="PF05916"/>
    </source>
</evidence>
<dbReference type="GO" id="GO:0000811">
    <property type="term" value="C:GINS complex"/>
    <property type="evidence" value="ECO:0007669"/>
    <property type="project" value="UniProtKB-UniRule"/>
</dbReference>
<dbReference type="EMBL" id="JADBJN010000002">
    <property type="protein sequence ID" value="KAG5677377.1"/>
    <property type="molecule type" value="Genomic_DNA"/>
</dbReference>
<organism evidence="8 9">
    <name type="scientific">Polypedilum vanderplanki</name>
    <name type="common">Sleeping chironomid midge</name>
    <dbReference type="NCBI Taxonomy" id="319348"/>
    <lineage>
        <taxon>Eukaryota</taxon>
        <taxon>Metazoa</taxon>
        <taxon>Ecdysozoa</taxon>
        <taxon>Arthropoda</taxon>
        <taxon>Hexapoda</taxon>
        <taxon>Insecta</taxon>
        <taxon>Pterygota</taxon>
        <taxon>Neoptera</taxon>
        <taxon>Endopterygota</taxon>
        <taxon>Diptera</taxon>
        <taxon>Nematocera</taxon>
        <taxon>Chironomoidea</taxon>
        <taxon>Chironomidae</taxon>
        <taxon>Chironominae</taxon>
        <taxon>Polypedilum</taxon>
        <taxon>Polypedilum</taxon>
    </lineage>
</organism>
<name>A0A9J6C5H9_POLVA</name>
<dbReference type="AlphaFoldDB" id="A0A9J6C5H9"/>
<comment type="similarity">
    <text evidence="2 5">Belongs to the GINS1/PSF1 family.</text>
</comment>
<protein>
    <recommendedName>
        <fullName evidence="5">DNA replication complex GINS protein PSF1</fullName>
    </recommendedName>
</protein>